<dbReference type="InterPro" id="IPR019734">
    <property type="entry name" value="TPR_rpt"/>
</dbReference>
<feature type="transmembrane region" description="Helical" evidence="1">
    <location>
        <begin position="41"/>
        <end position="62"/>
    </location>
</feature>
<proteinExistence type="predicted"/>
<sequence>MRQNLLSTPTSGTVIFIVPEIPNLMSVNPPAATKATGNRKILYYLIALTIPVLLLLLTELVLRQTSLYQRYPLVVPAPTMPGYLQANPGLINRYFVSPEQAPQVSPDTQYFLAEKSPGQQRIVFIGGSSAAGFPYGRWGAPAAMLQQRLKRLYPEQNIEVINLAMAAINSYTLLDISDEVIALKPELVLIYGGHNEYLGVMGVGSAFAGQYSHGTKLLYLKLRKLALFQALQHFYASFSDSPALQPDRTMMAQIARHTEIAKDSALFNAGIKQFDANMRLLLAKYQAAGVPVIISTIASNEADQPPFASTELSLANPTESRLQQALATSPDVASWHFQLAGLYRQRGDKQQALSHYQLAREHDLLRFRAPLAINSTLTTLSHDYNLQLVDAEALLRGQSPDGIIDNQLMLEHLHPNQLGYFWLAEAFLPAVQQQLGLAANSANTTEQALADIPLTEVDLALADFKVRQLKADYPFVSMPEQVSFAKSNNPYQELARARSTGLSWLEASQRLVTLYQQLGRISDAAKVAALLADALPTESHLAFVAGQLYFDSQQLALAARYQRQAVALAPDNTDYRLMLARSYYYQQQLHQALAQVEQILARQPDHPVALRQQRQLQQQLTTGD</sequence>
<accession>A0ABS6MKH1</accession>
<dbReference type="InterPro" id="IPR051532">
    <property type="entry name" value="Ester_Hydrolysis_Enzymes"/>
</dbReference>
<evidence type="ECO:0000313" key="2">
    <source>
        <dbReference type="EMBL" id="MBV2129320.1"/>
    </source>
</evidence>
<dbReference type="RefSeq" id="WP_217668935.1">
    <property type="nucleotide sequence ID" value="NZ_JAHRID010000003.1"/>
</dbReference>
<comment type="caution">
    <text evidence="2">The sequence shown here is derived from an EMBL/GenBank/DDBJ whole genome shotgun (WGS) entry which is preliminary data.</text>
</comment>
<dbReference type="Pfam" id="PF13432">
    <property type="entry name" value="TPR_16"/>
    <property type="match status" value="2"/>
</dbReference>
<dbReference type="SMART" id="SM00028">
    <property type="entry name" value="TPR"/>
    <property type="match status" value="3"/>
</dbReference>
<keyword evidence="1" id="KW-0812">Transmembrane</keyword>
<organism evidence="2 3">
    <name type="scientific">Arsukibacterium indicum</name>
    <dbReference type="NCBI Taxonomy" id="2848612"/>
    <lineage>
        <taxon>Bacteria</taxon>
        <taxon>Pseudomonadati</taxon>
        <taxon>Pseudomonadota</taxon>
        <taxon>Gammaproteobacteria</taxon>
        <taxon>Chromatiales</taxon>
        <taxon>Chromatiaceae</taxon>
        <taxon>Arsukibacterium</taxon>
    </lineage>
</organism>
<evidence type="ECO:0000313" key="3">
    <source>
        <dbReference type="Proteomes" id="UP000704611"/>
    </source>
</evidence>
<name>A0ABS6MKH1_9GAMM</name>
<dbReference type="PANTHER" id="PTHR30383">
    <property type="entry name" value="THIOESTERASE 1/PROTEASE 1/LYSOPHOSPHOLIPASE L1"/>
    <property type="match status" value="1"/>
</dbReference>
<dbReference type="Proteomes" id="UP000704611">
    <property type="component" value="Unassembled WGS sequence"/>
</dbReference>
<gene>
    <name evidence="2" type="ORF">KQY15_09455</name>
</gene>
<keyword evidence="3" id="KW-1185">Reference proteome</keyword>
<keyword evidence="1" id="KW-0472">Membrane</keyword>
<evidence type="ECO:0000256" key="1">
    <source>
        <dbReference type="SAM" id="Phobius"/>
    </source>
</evidence>
<keyword evidence="1" id="KW-1133">Transmembrane helix</keyword>
<reference evidence="2 3" key="1">
    <citation type="submission" date="2021-06" db="EMBL/GenBank/DDBJ databases">
        <title>Rheinheimera indica sp. nov., isolated from deep-sea sediment.</title>
        <authorList>
            <person name="Wang Z."/>
            <person name="Zhang X.-Y."/>
        </authorList>
    </citation>
    <scope>NUCLEOTIDE SEQUENCE [LARGE SCALE GENOMIC DNA]</scope>
    <source>
        <strain evidence="2 3">SM2107</strain>
    </source>
</reference>
<dbReference type="EMBL" id="JAHRID010000003">
    <property type="protein sequence ID" value="MBV2129320.1"/>
    <property type="molecule type" value="Genomic_DNA"/>
</dbReference>
<protein>
    <submittedName>
        <fullName evidence="2">Tetratricopeptide repeat protein</fullName>
    </submittedName>
</protein>
<dbReference type="PANTHER" id="PTHR30383:SF5">
    <property type="entry name" value="SGNH HYDROLASE-TYPE ESTERASE DOMAIN-CONTAINING PROTEIN"/>
    <property type="match status" value="1"/>
</dbReference>